<name>A0ACC2NU90_9HYME</name>
<organism evidence="1 2">
    <name type="scientific">Eretmocerus hayati</name>
    <dbReference type="NCBI Taxonomy" id="131215"/>
    <lineage>
        <taxon>Eukaryota</taxon>
        <taxon>Metazoa</taxon>
        <taxon>Ecdysozoa</taxon>
        <taxon>Arthropoda</taxon>
        <taxon>Hexapoda</taxon>
        <taxon>Insecta</taxon>
        <taxon>Pterygota</taxon>
        <taxon>Neoptera</taxon>
        <taxon>Endopterygota</taxon>
        <taxon>Hymenoptera</taxon>
        <taxon>Apocrita</taxon>
        <taxon>Proctotrupomorpha</taxon>
        <taxon>Chalcidoidea</taxon>
        <taxon>Aphelinidae</taxon>
        <taxon>Aphelininae</taxon>
        <taxon>Eretmocerus</taxon>
    </lineage>
</organism>
<protein>
    <submittedName>
        <fullName evidence="1">Uncharacterized protein</fullName>
    </submittedName>
</protein>
<dbReference type="Proteomes" id="UP001239111">
    <property type="component" value="Chromosome 2"/>
</dbReference>
<proteinExistence type="predicted"/>
<gene>
    <name evidence="1" type="ORF">QAD02_010570</name>
</gene>
<dbReference type="EMBL" id="CM056742">
    <property type="protein sequence ID" value="KAJ8674784.1"/>
    <property type="molecule type" value="Genomic_DNA"/>
</dbReference>
<evidence type="ECO:0000313" key="1">
    <source>
        <dbReference type="EMBL" id="KAJ8674784.1"/>
    </source>
</evidence>
<keyword evidence="2" id="KW-1185">Reference proteome</keyword>
<reference evidence="1" key="1">
    <citation type="submission" date="2023-04" db="EMBL/GenBank/DDBJ databases">
        <title>A chromosome-level genome assembly of the parasitoid wasp Eretmocerus hayati.</title>
        <authorList>
            <person name="Zhong Y."/>
            <person name="Liu S."/>
            <person name="Liu Y."/>
        </authorList>
    </citation>
    <scope>NUCLEOTIDE SEQUENCE</scope>
    <source>
        <strain evidence="1">ZJU_SS_LIU_2023</strain>
    </source>
</reference>
<accession>A0ACC2NU90</accession>
<sequence>MESAVSLKIFVTKMVLCTLVISIVRSESEVKINVGNSTVIDLEAYVADLKIAASSAVYTSNLNLRFIEDLQTALQNRRVFCQSTVEESIIPPLGYERVAQGVLYKLHTEPLTWNSARKKCDREGARLAVFIDPKESESLKKILVSKKISSAFLGVHSLFEDDEWVTISNEPIKDSNLTPQAMKDSSSQMLRNDTDKRCGVITKSNYMKRMDCNAANAFFCEIRSKQQHSEKSRNSIVSSTSGKS</sequence>
<evidence type="ECO:0000313" key="2">
    <source>
        <dbReference type="Proteomes" id="UP001239111"/>
    </source>
</evidence>
<comment type="caution">
    <text evidence="1">The sequence shown here is derived from an EMBL/GenBank/DDBJ whole genome shotgun (WGS) entry which is preliminary data.</text>
</comment>